<dbReference type="SUPFAM" id="SSF50022">
    <property type="entry name" value="ISP domain"/>
    <property type="match status" value="1"/>
</dbReference>
<feature type="transmembrane region" description="Helical" evidence="22">
    <location>
        <begin position="79"/>
        <end position="105"/>
    </location>
</feature>
<evidence type="ECO:0000256" key="6">
    <source>
        <dbReference type="ARBA" id="ARBA00022475"/>
    </source>
</evidence>
<evidence type="ECO:0000256" key="13">
    <source>
        <dbReference type="ARBA" id="ARBA00023002"/>
    </source>
</evidence>
<evidence type="ECO:0000256" key="8">
    <source>
        <dbReference type="ARBA" id="ARBA00022692"/>
    </source>
</evidence>
<evidence type="ECO:0000256" key="14">
    <source>
        <dbReference type="ARBA" id="ARBA00023004"/>
    </source>
</evidence>
<keyword evidence="9" id="KW-0001">2Fe-2S</keyword>
<gene>
    <name evidence="24" type="ORF">GCM10023226_36250</name>
</gene>
<evidence type="ECO:0000256" key="9">
    <source>
        <dbReference type="ARBA" id="ARBA00022714"/>
    </source>
</evidence>
<evidence type="ECO:0000256" key="17">
    <source>
        <dbReference type="ARBA" id="ARBA00023157"/>
    </source>
</evidence>
<evidence type="ECO:0000256" key="7">
    <source>
        <dbReference type="ARBA" id="ARBA00022660"/>
    </source>
</evidence>
<evidence type="ECO:0000256" key="21">
    <source>
        <dbReference type="SAM" id="MobiDB-lite"/>
    </source>
</evidence>
<evidence type="ECO:0000256" key="3">
    <source>
        <dbReference type="ARBA" id="ARBA00010651"/>
    </source>
</evidence>
<evidence type="ECO:0000256" key="19">
    <source>
        <dbReference type="ARBA" id="ARBA00032409"/>
    </source>
</evidence>
<evidence type="ECO:0000256" key="4">
    <source>
        <dbReference type="ARBA" id="ARBA00015816"/>
    </source>
</evidence>
<keyword evidence="6" id="KW-1003">Cell membrane</keyword>
<dbReference type="CDD" id="cd03467">
    <property type="entry name" value="Rieske"/>
    <property type="match status" value="1"/>
</dbReference>
<proteinExistence type="inferred from homology"/>
<keyword evidence="11" id="KW-0249">Electron transport</keyword>
<keyword evidence="5" id="KW-0813">Transport</keyword>
<feature type="region of interest" description="Disordered" evidence="21">
    <location>
        <begin position="1"/>
        <end position="37"/>
    </location>
</feature>
<sequence length="361" mass="38848">MSTLEERGSDNTPAVPEPIPNPGLPAHTWRPTDVDPAKEKRAERQVAAFFLVSAICSVLFVVSYFAFDVGDNWTTFGGLGASTLFLGLTLGIGLMSIGVGVIHWARKLMADHEIMEMRHPAASSVEDREATVEALNTGIEESGIGRRPLVRNSLLGAVGLIGIAPLVALRDLGPTPNEVAEDADYPGAGLYRTVWQQGMPIVRDAIGTKIKAEDLEVGDLVNAAPEILYPTEENGWEGALEGVEVQITKSKAALLLLRMDPAEIQAAPGRENWTVDGIIAYSKICTHVGCPISLNERTTHHLLCPCHQSTFDLADAGKVIFGPAARPLPQLPIEVDSEGYLVAVSDFDEPVGPSFWERNKG</sequence>
<comment type="caution">
    <text evidence="24">The sequence shown here is derived from an EMBL/GenBank/DDBJ whole genome shotgun (WGS) entry which is preliminary data.</text>
</comment>
<keyword evidence="8 22" id="KW-0812">Transmembrane</keyword>
<dbReference type="EMBL" id="BAABIM010000004">
    <property type="protein sequence ID" value="GAA4694726.1"/>
    <property type="molecule type" value="Genomic_DNA"/>
</dbReference>
<feature type="domain" description="Rieske" evidence="23">
    <location>
        <begin position="273"/>
        <end position="342"/>
    </location>
</feature>
<keyword evidence="14" id="KW-0408">Iron</keyword>
<evidence type="ECO:0000256" key="22">
    <source>
        <dbReference type="SAM" id="Phobius"/>
    </source>
</evidence>
<evidence type="ECO:0000256" key="16">
    <source>
        <dbReference type="ARBA" id="ARBA00023136"/>
    </source>
</evidence>
<keyword evidence="16 22" id="KW-0472">Membrane</keyword>
<accession>A0ABP8WSV6</accession>
<evidence type="ECO:0000256" key="10">
    <source>
        <dbReference type="ARBA" id="ARBA00022723"/>
    </source>
</evidence>
<evidence type="ECO:0000256" key="12">
    <source>
        <dbReference type="ARBA" id="ARBA00022989"/>
    </source>
</evidence>
<evidence type="ECO:0000256" key="11">
    <source>
        <dbReference type="ARBA" id="ARBA00022982"/>
    </source>
</evidence>
<evidence type="ECO:0000313" key="25">
    <source>
        <dbReference type="Proteomes" id="UP001500621"/>
    </source>
</evidence>
<reference evidence="25" key="1">
    <citation type="journal article" date="2019" name="Int. J. Syst. Evol. Microbiol.">
        <title>The Global Catalogue of Microorganisms (GCM) 10K type strain sequencing project: providing services to taxonomists for standard genome sequencing and annotation.</title>
        <authorList>
            <consortium name="The Broad Institute Genomics Platform"/>
            <consortium name="The Broad Institute Genome Sequencing Center for Infectious Disease"/>
            <person name="Wu L."/>
            <person name="Ma J."/>
        </authorList>
    </citation>
    <scope>NUCLEOTIDE SEQUENCE [LARGE SCALE GENOMIC DNA]</scope>
    <source>
        <strain evidence="25">JCM 18127</strain>
    </source>
</reference>
<comment type="function">
    <text evidence="1">Iron-sulfur subunit of the cytochrome bc1 complex, an essential component of the respiratory electron transport chain required for ATP synthesis. The bc1 complex catalyzes the oxidation of menaquinol and the reduction of cytochrome c in the respiratory chain. The bc1 complex operates through a Q-cycle mechanism that couples electron transfer to generation of the proton gradient that drives ATP synthesis.</text>
</comment>
<evidence type="ECO:0000259" key="23">
    <source>
        <dbReference type="PROSITE" id="PS51296"/>
    </source>
</evidence>
<dbReference type="PRINTS" id="PR00162">
    <property type="entry name" value="RIESKE"/>
</dbReference>
<keyword evidence="7" id="KW-0679">Respiratory chain</keyword>
<keyword evidence="25" id="KW-1185">Reference proteome</keyword>
<protein>
    <recommendedName>
        <fullName evidence="4">Cytochrome bc1 complex Rieske iron-sulfur subunit</fullName>
    </recommendedName>
    <alternativeName>
        <fullName evidence="18">Cytochrome bc1 reductase complex subunit QcrA</fullName>
    </alternativeName>
    <alternativeName>
        <fullName evidence="19">Rieske iron-sulfur protein</fullName>
    </alternativeName>
</protein>
<comment type="similarity">
    <text evidence="3">Belongs to the Rieske iron-sulfur protein family.</text>
</comment>
<name>A0ABP8WSV6_9ACTN</name>
<evidence type="ECO:0000256" key="18">
    <source>
        <dbReference type="ARBA" id="ARBA00029586"/>
    </source>
</evidence>
<keyword evidence="12 22" id="KW-1133">Transmembrane helix</keyword>
<evidence type="ECO:0000256" key="15">
    <source>
        <dbReference type="ARBA" id="ARBA00023014"/>
    </source>
</evidence>
<dbReference type="InterPro" id="IPR014349">
    <property type="entry name" value="Rieske_Fe-S_prot"/>
</dbReference>
<evidence type="ECO:0000256" key="1">
    <source>
        <dbReference type="ARBA" id="ARBA00002494"/>
    </source>
</evidence>
<feature type="transmembrane region" description="Helical" evidence="22">
    <location>
        <begin position="46"/>
        <end position="67"/>
    </location>
</feature>
<dbReference type="InterPro" id="IPR045603">
    <property type="entry name" value="QcrA_N"/>
</dbReference>
<comment type="subcellular location">
    <subcellularLocation>
        <location evidence="2">Cell membrane</location>
        <topology evidence="2">Multi-pass membrane protein</topology>
    </subcellularLocation>
</comment>
<dbReference type="RefSeq" id="WP_345268529.1">
    <property type="nucleotide sequence ID" value="NZ_BAABIM010000004.1"/>
</dbReference>
<dbReference type="Gene3D" id="2.102.10.10">
    <property type="entry name" value="Rieske [2Fe-2S] iron-sulphur domain"/>
    <property type="match status" value="1"/>
</dbReference>
<evidence type="ECO:0000313" key="24">
    <source>
        <dbReference type="EMBL" id="GAA4694726.1"/>
    </source>
</evidence>
<dbReference type="InterPro" id="IPR005805">
    <property type="entry name" value="Rieske_Fe-S_prot_C"/>
</dbReference>
<organism evidence="24 25">
    <name type="scientific">Nocardioides nanhaiensis</name>
    <dbReference type="NCBI Taxonomy" id="1476871"/>
    <lineage>
        <taxon>Bacteria</taxon>
        <taxon>Bacillati</taxon>
        <taxon>Actinomycetota</taxon>
        <taxon>Actinomycetes</taxon>
        <taxon>Propionibacteriales</taxon>
        <taxon>Nocardioidaceae</taxon>
        <taxon>Nocardioides</taxon>
    </lineage>
</organism>
<keyword evidence="15" id="KW-0411">Iron-sulfur</keyword>
<dbReference type="PANTHER" id="PTHR10134">
    <property type="entry name" value="CYTOCHROME B-C1 COMPLEX SUBUNIT RIESKE, MITOCHONDRIAL"/>
    <property type="match status" value="1"/>
</dbReference>
<keyword evidence="13" id="KW-0560">Oxidoreductase</keyword>
<dbReference type="Proteomes" id="UP001500621">
    <property type="component" value="Unassembled WGS sequence"/>
</dbReference>
<dbReference type="InterPro" id="IPR017941">
    <property type="entry name" value="Rieske_2Fe-2S"/>
</dbReference>
<comment type="cofactor">
    <cofactor evidence="20">
        <name>[2Fe-2S] cluster</name>
        <dbReference type="ChEBI" id="CHEBI:190135"/>
    </cofactor>
</comment>
<dbReference type="PROSITE" id="PS51296">
    <property type="entry name" value="RIESKE"/>
    <property type="match status" value="1"/>
</dbReference>
<keyword evidence="17" id="KW-1015">Disulfide bond</keyword>
<dbReference type="InterPro" id="IPR036922">
    <property type="entry name" value="Rieske_2Fe-2S_sf"/>
</dbReference>
<dbReference type="Pfam" id="PF00355">
    <property type="entry name" value="Rieske"/>
    <property type="match status" value="1"/>
</dbReference>
<keyword evidence="10" id="KW-0479">Metal-binding</keyword>
<evidence type="ECO:0000256" key="2">
    <source>
        <dbReference type="ARBA" id="ARBA00004651"/>
    </source>
</evidence>
<evidence type="ECO:0000256" key="5">
    <source>
        <dbReference type="ARBA" id="ARBA00022448"/>
    </source>
</evidence>
<evidence type="ECO:0000256" key="20">
    <source>
        <dbReference type="ARBA" id="ARBA00034078"/>
    </source>
</evidence>
<dbReference type="Pfam" id="PF19297">
    <property type="entry name" value="QcrA_N"/>
    <property type="match status" value="1"/>
</dbReference>